<evidence type="ECO:0008006" key="4">
    <source>
        <dbReference type="Google" id="ProtNLM"/>
    </source>
</evidence>
<reference evidence="2 3" key="1">
    <citation type="journal article" date="2016" name="Nat. Commun.">
        <title>Thousands of microbial genomes shed light on interconnected biogeochemical processes in an aquifer system.</title>
        <authorList>
            <person name="Anantharaman K."/>
            <person name="Brown C.T."/>
            <person name="Hug L.A."/>
            <person name="Sharon I."/>
            <person name="Castelle C.J."/>
            <person name="Probst A.J."/>
            <person name="Thomas B.C."/>
            <person name="Singh A."/>
            <person name="Wilkins M.J."/>
            <person name="Karaoz U."/>
            <person name="Brodie E.L."/>
            <person name="Williams K.H."/>
            <person name="Hubbard S.S."/>
            <person name="Banfield J.F."/>
        </authorList>
    </citation>
    <scope>NUCLEOTIDE SEQUENCE [LARGE SCALE GENOMIC DNA]</scope>
</reference>
<name>A0A1G1W395_9BACT</name>
<evidence type="ECO:0000256" key="1">
    <source>
        <dbReference type="SAM" id="Phobius"/>
    </source>
</evidence>
<keyword evidence="1" id="KW-0472">Membrane</keyword>
<feature type="transmembrane region" description="Helical" evidence="1">
    <location>
        <begin position="22"/>
        <end position="43"/>
    </location>
</feature>
<accession>A0A1G1W395</accession>
<keyword evidence="1" id="KW-1133">Transmembrane helix</keyword>
<dbReference type="Proteomes" id="UP000176299">
    <property type="component" value="Unassembled WGS sequence"/>
</dbReference>
<comment type="caution">
    <text evidence="2">The sequence shown here is derived from an EMBL/GenBank/DDBJ whole genome shotgun (WGS) entry which is preliminary data.</text>
</comment>
<evidence type="ECO:0000313" key="3">
    <source>
        <dbReference type="Proteomes" id="UP000176299"/>
    </source>
</evidence>
<gene>
    <name evidence="2" type="ORF">A2113_02440</name>
</gene>
<evidence type="ECO:0000313" key="2">
    <source>
        <dbReference type="EMBL" id="OGY22050.1"/>
    </source>
</evidence>
<dbReference type="AlphaFoldDB" id="A0A1G1W395"/>
<protein>
    <recommendedName>
        <fullName evidence="4">PsbP C-terminal domain-containing protein</fullName>
    </recommendedName>
</protein>
<proteinExistence type="predicted"/>
<dbReference type="EMBL" id="MHCN01000009">
    <property type="protein sequence ID" value="OGY22050.1"/>
    <property type="molecule type" value="Genomic_DNA"/>
</dbReference>
<organism evidence="2 3">
    <name type="scientific">Candidatus Woykebacteria bacterium GWA1_44_8</name>
    <dbReference type="NCBI Taxonomy" id="1802591"/>
    <lineage>
        <taxon>Bacteria</taxon>
        <taxon>Candidatus Woykeibacteriota</taxon>
    </lineage>
</organism>
<keyword evidence="1" id="KW-0812">Transmembrane</keyword>
<sequence>MLPTAQLIEEPLLSKLAKVPRGLLLLIFASVVFIESAALLLLVSHTNLTRQLGGGQSLILRQEQPGRSWKLYENKTYKFSFKYPPQMAQDREERPGIIARFFLLETPSDTSSAVAQGLLLNMEISPYQNAADAASFIASFFQRDSSKITMETTVIGHLVPAEIVHIEEGSSATIAKNMYVFVKLHSGEILEMQMFWTGKESDKYETIANQILATFKLID</sequence>